<keyword evidence="4" id="KW-0804">Transcription</keyword>
<evidence type="ECO:0000256" key="3">
    <source>
        <dbReference type="ARBA" id="ARBA00023125"/>
    </source>
</evidence>
<dbReference type="SUPFAM" id="SSF53850">
    <property type="entry name" value="Periplasmic binding protein-like II"/>
    <property type="match status" value="1"/>
</dbReference>
<dbReference type="Proteomes" id="UP000664914">
    <property type="component" value="Chromosome"/>
</dbReference>
<comment type="similarity">
    <text evidence="1">Belongs to the LysR transcriptional regulatory family.</text>
</comment>
<dbReference type="PROSITE" id="PS50931">
    <property type="entry name" value="HTH_LYSR"/>
    <property type="match status" value="1"/>
</dbReference>
<dbReference type="FunFam" id="1.10.10.10:FF:000001">
    <property type="entry name" value="LysR family transcriptional regulator"/>
    <property type="match status" value="1"/>
</dbReference>
<evidence type="ECO:0000256" key="1">
    <source>
        <dbReference type="ARBA" id="ARBA00009437"/>
    </source>
</evidence>
<proteinExistence type="inferred from homology"/>
<dbReference type="GO" id="GO:0003700">
    <property type="term" value="F:DNA-binding transcription factor activity"/>
    <property type="evidence" value="ECO:0007669"/>
    <property type="project" value="InterPro"/>
</dbReference>
<gene>
    <name evidence="6" type="ORF">HRJ34_07395</name>
</gene>
<keyword evidence="2" id="KW-0805">Transcription regulation</keyword>
<dbReference type="Gene3D" id="3.40.190.290">
    <property type="match status" value="1"/>
</dbReference>
<dbReference type="PANTHER" id="PTHR30126">
    <property type="entry name" value="HTH-TYPE TRANSCRIPTIONAL REGULATOR"/>
    <property type="match status" value="1"/>
</dbReference>
<accession>A0A975D5Y1</accession>
<dbReference type="RefSeq" id="WP_208633734.1">
    <property type="nucleotide sequence ID" value="NZ_CP059319.1"/>
</dbReference>
<evidence type="ECO:0000256" key="2">
    <source>
        <dbReference type="ARBA" id="ARBA00023015"/>
    </source>
</evidence>
<name>A0A975D5Y1_9SPHN</name>
<evidence type="ECO:0000256" key="4">
    <source>
        <dbReference type="ARBA" id="ARBA00023163"/>
    </source>
</evidence>
<dbReference type="EMBL" id="CP059319">
    <property type="protein sequence ID" value="QTH23314.1"/>
    <property type="molecule type" value="Genomic_DNA"/>
</dbReference>
<dbReference type="Gene3D" id="1.10.10.10">
    <property type="entry name" value="Winged helix-like DNA-binding domain superfamily/Winged helix DNA-binding domain"/>
    <property type="match status" value="1"/>
</dbReference>
<organism evidence="6 7">
    <name type="scientific">Rhizorhabdus wittichii</name>
    <dbReference type="NCBI Taxonomy" id="160791"/>
    <lineage>
        <taxon>Bacteria</taxon>
        <taxon>Pseudomonadati</taxon>
        <taxon>Pseudomonadota</taxon>
        <taxon>Alphaproteobacteria</taxon>
        <taxon>Sphingomonadales</taxon>
        <taxon>Sphingomonadaceae</taxon>
        <taxon>Rhizorhabdus</taxon>
    </lineage>
</organism>
<protein>
    <submittedName>
        <fullName evidence="6">LysR family transcriptional regulator</fullName>
    </submittedName>
</protein>
<evidence type="ECO:0000259" key="5">
    <source>
        <dbReference type="PROSITE" id="PS50931"/>
    </source>
</evidence>
<evidence type="ECO:0000313" key="6">
    <source>
        <dbReference type="EMBL" id="QTH23314.1"/>
    </source>
</evidence>
<dbReference type="PRINTS" id="PR00039">
    <property type="entry name" value="HTHLYSR"/>
</dbReference>
<dbReference type="Pfam" id="PF03466">
    <property type="entry name" value="LysR_substrate"/>
    <property type="match status" value="1"/>
</dbReference>
<dbReference type="InterPro" id="IPR000847">
    <property type="entry name" value="LysR_HTH_N"/>
</dbReference>
<keyword evidence="3" id="KW-0238">DNA-binding</keyword>
<dbReference type="InterPro" id="IPR036390">
    <property type="entry name" value="WH_DNA-bd_sf"/>
</dbReference>
<dbReference type="GO" id="GO:0000976">
    <property type="term" value="F:transcription cis-regulatory region binding"/>
    <property type="evidence" value="ECO:0007669"/>
    <property type="project" value="TreeGrafter"/>
</dbReference>
<dbReference type="Pfam" id="PF00126">
    <property type="entry name" value="HTH_1"/>
    <property type="match status" value="1"/>
</dbReference>
<dbReference type="PANTHER" id="PTHR30126:SF39">
    <property type="entry name" value="HTH-TYPE TRANSCRIPTIONAL REGULATOR CYSL"/>
    <property type="match status" value="1"/>
</dbReference>
<feature type="domain" description="HTH lysR-type" evidence="5">
    <location>
        <begin position="1"/>
        <end position="58"/>
    </location>
</feature>
<reference evidence="6" key="1">
    <citation type="submission" date="2020-07" db="EMBL/GenBank/DDBJ databases">
        <authorList>
            <person name="Camacho E."/>
        </authorList>
    </citation>
    <scope>NUCLEOTIDE SEQUENCE</scope>
    <source>
        <strain evidence="6">MPO218</strain>
    </source>
</reference>
<reference evidence="6" key="2">
    <citation type="submission" date="2021-04" db="EMBL/GenBank/DDBJ databases">
        <title>Isolation and genomic analysis of the ibuprofen-degrading bacterium Sphingomonas strain MPO218.</title>
        <authorList>
            <person name="Aulestia M."/>
            <person name="Flores A."/>
            <person name="Mangas E.L."/>
            <person name="Perez-Pulido A.J."/>
            <person name="Santero E."/>
            <person name="Camacho E.M."/>
        </authorList>
    </citation>
    <scope>NUCLEOTIDE SEQUENCE</scope>
    <source>
        <strain evidence="6">MPO218</strain>
    </source>
</reference>
<evidence type="ECO:0000313" key="7">
    <source>
        <dbReference type="Proteomes" id="UP000664914"/>
    </source>
</evidence>
<dbReference type="SUPFAM" id="SSF46785">
    <property type="entry name" value="Winged helix' DNA-binding domain"/>
    <property type="match status" value="1"/>
</dbReference>
<dbReference type="InterPro" id="IPR036388">
    <property type="entry name" value="WH-like_DNA-bd_sf"/>
</dbReference>
<dbReference type="InterPro" id="IPR005119">
    <property type="entry name" value="LysR_subst-bd"/>
</dbReference>
<sequence>MTLDQLRIFVAVAEASNMTRAAALLHLSQPAVSAAVAALEGRHGSRLFDRIGRRLELTSAGRLFLPEAKAVLAQAEQARQVLDDLSGLIRGEVRIAASQTVATYWLPRYLARFATARPGITLSMADGNTAQAASAVLAGDADLAVVEGRTDHPLLDVRTVGHDRLGLYAAIDHRLAGRPIGRAELLEAVWVMREPGSGTRDHFATVLPDHGLAIGDLDIRLELPSNGAVLAAVEGSAMIAPISDAAATPRRKAGLIQRLDCVLPERNFSLLLHRERHRSRAVSSFLEFLETDPS</sequence>
<dbReference type="AlphaFoldDB" id="A0A975D5Y1"/>